<feature type="transmembrane region" description="Helical" evidence="9">
    <location>
        <begin position="203"/>
        <end position="231"/>
    </location>
</feature>
<evidence type="ECO:0000256" key="2">
    <source>
        <dbReference type="ARBA" id="ARBA00004435"/>
    </source>
</evidence>
<evidence type="ECO:0000256" key="8">
    <source>
        <dbReference type="ARBA" id="ARBA00023136"/>
    </source>
</evidence>
<keyword evidence="6" id="KW-0965">Cell junction</keyword>
<sequence length="280" mass="30984">MSMRSMRAALCGSQSGGWWCCCGACIAGTSIRETTMGCQEVHAVTLFAFVCGTASIAGLFAATLLPQWRQMKLYTFNRNEKNLTVSIGLWVKCTRLEWSRDCMVYDREWYASVDQLDIRVLQFALPFSILTAASALILCLMGICNTTFSPNVPNIKLTKCLVNSPGCHLVAGLLYILAGIMSITPSIWGIFYNNVLNSKYGPYFTYDIAVFVAIGSAGGMFFTALLLFLWYCSCKSLPSPFWQPLYSHVPSMHSYVPPSYSSRSRLSALEIDIPVVTHTA</sequence>
<evidence type="ECO:0000256" key="6">
    <source>
        <dbReference type="ARBA" id="ARBA00022949"/>
    </source>
</evidence>
<dbReference type="AlphaFoldDB" id="A0A8C5R087"/>
<dbReference type="GeneTree" id="ENSGT00400000022250"/>
<keyword evidence="11" id="KW-1185">Reference proteome</keyword>
<keyword evidence="8 9" id="KW-0472">Membrane</keyword>
<accession>A0A8C5R087</accession>
<dbReference type="Ensembl" id="ENSLLET00000047623.1">
    <property type="protein sequence ID" value="ENSLLEP00000045794.1"/>
    <property type="gene ID" value="ENSLLEG00000029065.1"/>
</dbReference>
<keyword evidence="5 9" id="KW-0812">Transmembrane</keyword>
<dbReference type="InterPro" id="IPR017974">
    <property type="entry name" value="Claudin_CS"/>
</dbReference>
<reference evidence="10" key="1">
    <citation type="submission" date="2025-08" db="UniProtKB">
        <authorList>
            <consortium name="Ensembl"/>
        </authorList>
    </citation>
    <scope>IDENTIFICATION</scope>
</reference>
<feature type="transmembrane region" description="Helical" evidence="9">
    <location>
        <begin position="123"/>
        <end position="148"/>
    </location>
</feature>
<dbReference type="InterPro" id="IPR013287">
    <property type="entry name" value="Claudin12"/>
</dbReference>
<protein>
    <submittedName>
        <fullName evidence="10">Claudin 12</fullName>
    </submittedName>
</protein>
<name>A0A8C5R087_9ANUR</name>
<evidence type="ECO:0000256" key="5">
    <source>
        <dbReference type="ARBA" id="ARBA00022692"/>
    </source>
</evidence>
<dbReference type="Gene3D" id="1.20.140.150">
    <property type="match status" value="1"/>
</dbReference>
<comment type="similarity">
    <text evidence="3">Belongs to the claudin family.</text>
</comment>
<dbReference type="PANTHER" id="PTHR16703:SF3">
    <property type="entry name" value="CLAUDIN-12"/>
    <property type="match status" value="1"/>
</dbReference>
<evidence type="ECO:0000256" key="9">
    <source>
        <dbReference type="SAM" id="Phobius"/>
    </source>
</evidence>
<dbReference type="PRINTS" id="PR01872">
    <property type="entry name" value="CLAUDIN12"/>
</dbReference>
<dbReference type="OrthoDB" id="3031595at2759"/>
<evidence type="ECO:0000256" key="7">
    <source>
        <dbReference type="ARBA" id="ARBA00022989"/>
    </source>
</evidence>
<dbReference type="Proteomes" id="UP000694569">
    <property type="component" value="Unplaced"/>
</dbReference>
<evidence type="ECO:0000256" key="1">
    <source>
        <dbReference type="ARBA" id="ARBA00004141"/>
    </source>
</evidence>
<keyword evidence="7 9" id="KW-1133">Transmembrane helix</keyword>
<dbReference type="PROSITE" id="PS01346">
    <property type="entry name" value="CLAUDIN"/>
    <property type="match status" value="1"/>
</dbReference>
<keyword evidence="4" id="KW-0796">Tight junction</keyword>
<evidence type="ECO:0000313" key="10">
    <source>
        <dbReference type="Ensembl" id="ENSLLEP00000045794.1"/>
    </source>
</evidence>
<feature type="transmembrane region" description="Helical" evidence="9">
    <location>
        <begin position="168"/>
        <end position="191"/>
    </location>
</feature>
<dbReference type="GO" id="GO:0005886">
    <property type="term" value="C:plasma membrane"/>
    <property type="evidence" value="ECO:0007669"/>
    <property type="project" value="TreeGrafter"/>
</dbReference>
<feature type="transmembrane region" description="Helical" evidence="9">
    <location>
        <begin position="43"/>
        <end position="65"/>
    </location>
</feature>
<comment type="subcellular location">
    <subcellularLocation>
        <location evidence="2">Cell junction</location>
        <location evidence="2">Tight junction</location>
    </subcellularLocation>
    <subcellularLocation>
        <location evidence="1">Membrane</location>
        <topology evidence="1">Multi-pass membrane protein</topology>
    </subcellularLocation>
</comment>
<proteinExistence type="inferred from homology"/>
<gene>
    <name evidence="10" type="primary">CLDN12</name>
</gene>
<evidence type="ECO:0000256" key="4">
    <source>
        <dbReference type="ARBA" id="ARBA00022427"/>
    </source>
</evidence>
<reference evidence="10" key="2">
    <citation type="submission" date="2025-09" db="UniProtKB">
        <authorList>
            <consortium name="Ensembl"/>
        </authorList>
    </citation>
    <scope>IDENTIFICATION</scope>
</reference>
<dbReference type="PANTHER" id="PTHR16703">
    <property type="entry name" value="CLAUDIN-12"/>
    <property type="match status" value="1"/>
</dbReference>
<evidence type="ECO:0000256" key="3">
    <source>
        <dbReference type="ARBA" id="ARBA00008295"/>
    </source>
</evidence>
<evidence type="ECO:0000313" key="11">
    <source>
        <dbReference type="Proteomes" id="UP000694569"/>
    </source>
</evidence>
<organism evidence="10 11">
    <name type="scientific">Leptobrachium leishanense</name>
    <name type="common">Leishan spiny toad</name>
    <dbReference type="NCBI Taxonomy" id="445787"/>
    <lineage>
        <taxon>Eukaryota</taxon>
        <taxon>Metazoa</taxon>
        <taxon>Chordata</taxon>
        <taxon>Craniata</taxon>
        <taxon>Vertebrata</taxon>
        <taxon>Euteleostomi</taxon>
        <taxon>Amphibia</taxon>
        <taxon>Batrachia</taxon>
        <taxon>Anura</taxon>
        <taxon>Pelobatoidea</taxon>
        <taxon>Megophryidae</taxon>
        <taxon>Leptobrachium</taxon>
    </lineage>
</organism>
<dbReference type="GO" id="GO:0005923">
    <property type="term" value="C:bicellular tight junction"/>
    <property type="evidence" value="ECO:0007669"/>
    <property type="project" value="UniProtKB-SubCell"/>
</dbReference>